<evidence type="ECO:0000313" key="4">
    <source>
        <dbReference type="EMBL" id="KAJ3837405.1"/>
    </source>
</evidence>
<comment type="caution">
    <text evidence="4">The sequence shown here is derived from an EMBL/GenBank/DDBJ whole genome shotgun (WGS) entry which is preliminary data.</text>
</comment>
<keyword evidence="1" id="KW-0863">Zinc-finger</keyword>
<dbReference type="CDD" id="cd23024">
    <property type="entry name" value="zf-HIT_ZNHIT2-3"/>
    <property type="match status" value="1"/>
</dbReference>
<protein>
    <recommendedName>
        <fullName evidence="3">HIT-type domain-containing protein</fullName>
    </recommendedName>
</protein>
<dbReference type="Pfam" id="PF04438">
    <property type="entry name" value="zf-HIT"/>
    <property type="match status" value="1"/>
</dbReference>
<evidence type="ECO:0000256" key="2">
    <source>
        <dbReference type="SAM" id="MobiDB-lite"/>
    </source>
</evidence>
<feature type="domain" description="HIT-type" evidence="3">
    <location>
        <begin position="12"/>
        <end position="47"/>
    </location>
</feature>
<feature type="region of interest" description="Disordered" evidence="2">
    <location>
        <begin position="41"/>
        <end position="104"/>
    </location>
</feature>
<evidence type="ECO:0000259" key="3">
    <source>
        <dbReference type="PROSITE" id="PS51083"/>
    </source>
</evidence>
<proteinExistence type="predicted"/>
<name>A0AA38UDN4_9AGAR</name>
<evidence type="ECO:0000256" key="1">
    <source>
        <dbReference type="PROSITE-ProRule" id="PRU00453"/>
    </source>
</evidence>
<feature type="compositionally biased region" description="Polar residues" evidence="2">
    <location>
        <begin position="45"/>
        <end position="85"/>
    </location>
</feature>
<organism evidence="4 5">
    <name type="scientific">Lentinula raphanica</name>
    <dbReference type="NCBI Taxonomy" id="153919"/>
    <lineage>
        <taxon>Eukaryota</taxon>
        <taxon>Fungi</taxon>
        <taxon>Dikarya</taxon>
        <taxon>Basidiomycota</taxon>
        <taxon>Agaricomycotina</taxon>
        <taxon>Agaricomycetes</taxon>
        <taxon>Agaricomycetidae</taxon>
        <taxon>Agaricales</taxon>
        <taxon>Marasmiineae</taxon>
        <taxon>Omphalotaceae</taxon>
        <taxon>Lentinula</taxon>
    </lineage>
</organism>
<dbReference type="Gene3D" id="3.30.60.190">
    <property type="match status" value="1"/>
</dbReference>
<dbReference type="SUPFAM" id="SSF144232">
    <property type="entry name" value="HIT/MYND zinc finger-like"/>
    <property type="match status" value="1"/>
</dbReference>
<sequence>MTFRSRKNHALCCVCDEVQGRYFCSTCSLPYCSVACYKTHKAPGQSCSDVTKTSGSHSERASTISPATELSLSKDNTDPNASNPPQYEDNDRDPPHDIPLKPLTSLKWPYIAESEEPAYPDPLERNDPKPLRTKHYEAIATSREVRKALFTPSAVPGQPDQPNVALRALLGYIDKQSGSEREQTIRRALGADREGKAEFNSNMRDDSEGPVTVESSAALSALAKAIEDAIVGCQ</sequence>
<dbReference type="GO" id="GO:0008270">
    <property type="term" value="F:zinc ion binding"/>
    <property type="evidence" value="ECO:0007669"/>
    <property type="project" value="UniProtKB-UniRule"/>
</dbReference>
<reference evidence="4" key="1">
    <citation type="submission" date="2022-08" db="EMBL/GenBank/DDBJ databases">
        <authorList>
            <consortium name="DOE Joint Genome Institute"/>
            <person name="Min B."/>
            <person name="Riley R."/>
            <person name="Sierra-Patev S."/>
            <person name="Naranjo-Ortiz M."/>
            <person name="Looney B."/>
            <person name="Konkel Z."/>
            <person name="Slot J.C."/>
            <person name="Sakamoto Y."/>
            <person name="Steenwyk J.L."/>
            <person name="Rokas A."/>
            <person name="Carro J."/>
            <person name="Camarero S."/>
            <person name="Ferreira P."/>
            <person name="Molpeceres G."/>
            <person name="Ruiz-Duenas F.J."/>
            <person name="Serrano A."/>
            <person name="Henrissat B."/>
            <person name="Drula E."/>
            <person name="Hughes K.W."/>
            <person name="Mata J.L."/>
            <person name="Ishikawa N.K."/>
            <person name="Vargas-Isla R."/>
            <person name="Ushijima S."/>
            <person name="Smith C.A."/>
            <person name="Ahrendt S."/>
            <person name="Andreopoulos W."/>
            <person name="He G."/>
            <person name="Labutti K."/>
            <person name="Lipzen A."/>
            <person name="Ng V."/>
            <person name="Sandor L."/>
            <person name="Barry K."/>
            <person name="Martinez A.T."/>
            <person name="Xiao Y."/>
            <person name="Gibbons J.G."/>
            <person name="Terashima K."/>
            <person name="Hibbett D.S."/>
            <person name="Grigoriev I.V."/>
        </authorList>
    </citation>
    <scope>NUCLEOTIDE SEQUENCE</scope>
    <source>
        <strain evidence="4">TFB9207</strain>
    </source>
</reference>
<accession>A0AA38UDN4</accession>
<keyword evidence="1" id="KW-0862">Zinc</keyword>
<keyword evidence="1" id="KW-0479">Metal-binding</keyword>
<dbReference type="InterPro" id="IPR007529">
    <property type="entry name" value="Znf_HIT"/>
</dbReference>
<dbReference type="PROSITE" id="PS51083">
    <property type="entry name" value="ZF_HIT"/>
    <property type="match status" value="1"/>
</dbReference>
<dbReference type="EMBL" id="MU806248">
    <property type="protein sequence ID" value="KAJ3837405.1"/>
    <property type="molecule type" value="Genomic_DNA"/>
</dbReference>
<evidence type="ECO:0000313" key="5">
    <source>
        <dbReference type="Proteomes" id="UP001163846"/>
    </source>
</evidence>
<keyword evidence="5" id="KW-1185">Reference proteome</keyword>
<dbReference type="AlphaFoldDB" id="A0AA38UDN4"/>
<gene>
    <name evidence="4" type="ORF">F5878DRAFT_622465</name>
</gene>
<dbReference type="Proteomes" id="UP001163846">
    <property type="component" value="Unassembled WGS sequence"/>
</dbReference>